<dbReference type="RefSeq" id="WP_206714565.1">
    <property type="nucleotide sequence ID" value="NZ_CP071091.1"/>
</dbReference>
<name>A0ABX7N2Y1_9BACT</name>
<evidence type="ECO:0000256" key="1">
    <source>
        <dbReference type="ARBA" id="ARBA00022630"/>
    </source>
</evidence>
<dbReference type="InterPro" id="IPR051209">
    <property type="entry name" value="FAD-bind_Monooxygenase_sf"/>
</dbReference>
<keyword evidence="2" id="KW-0274">FAD</keyword>
<dbReference type="InterPro" id="IPR020946">
    <property type="entry name" value="Flavin_mOase-like"/>
</dbReference>
<evidence type="ECO:0000313" key="5">
    <source>
        <dbReference type="Proteomes" id="UP000663090"/>
    </source>
</evidence>
<evidence type="ECO:0000256" key="2">
    <source>
        <dbReference type="ARBA" id="ARBA00022827"/>
    </source>
</evidence>
<accession>A0ABX7N2Y1</accession>
<reference evidence="4 5" key="1">
    <citation type="submission" date="2021-02" db="EMBL/GenBank/DDBJ databases">
        <title>De Novo genome assembly of isolated myxobacteria.</title>
        <authorList>
            <person name="Stevens D.C."/>
        </authorList>
    </citation>
    <scope>NUCLEOTIDE SEQUENCE [LARGE SCALE GENOMIC DNA]</scope>
    <source>
        <strain evidence="4 5">SCHIC003</strain>
    </source>
</reference>
<dbReference type="Proteomes" id="UP000663090">
    <property type="component" value="Chromosome"/>
</dbReference>
<dbReference type="Gene3D" id="3.50.50.60">
    <property type="entry name" value="FAD/NAD(P)-binding domain"/>
    <property type="match status" value="2"/>
</dbReference>
<dbReference type="PANTHER" id="PTHR42877">
    <property type="entry name" value="L-ORNITHINE N(5)-MONOOXYGENASE-RELATED"/>
    <property type="match status" value="1"/>
</dbReference>
<gene>
    <name evidence="4" type="ORF">JY572_31565</name>
</gene>
<evidence type="ECO:0000313" key="4">
    <source>
        <dbReference type="EMBL" id="QSQ12853.1"/>
    </source>
</evidence>
<sequence>MSLSRSRHFHVAIVGGGFGGLGTAIRLKQEGVEDFVLFERSAELGGVWRDNDYPGCACDVPSHLYSFSFAPNPNWSRVYSPRSEIQAYLRDCATRFGVLGHVRLKHTVEDARWEDSEQRWHLRTSEGPFTADVLVLAAGAFDVPALPEVAGLERFRGKVMHSSRWDHDYSLTGRTVAVVGTGASAVQFVPAIQSQVEKLVLFQRTPPWVLPRNDRPIAGWTRWLYSRVPGVRWLMRAALYLKRELSALAFMYPWIIRLAQYEARRHLARSVPDEALRAKLRPDYVMGCKRVLISDDYLPALTRPNVEVVAEALQEVREHSVVTTSGAEYAVDTLILGTGFRVTEPAFARCIRGRGGRTLEEAWEGTMKAHLGTSVSGFPNFFMVLGPNTGLGHTTVLLMMESQVEHVLNALRYLEGRGLAAVEPTPDAQEAFVREVDARMARTVWLRGGCKSWYLDATGRNSTLWPGFTFAFKHRVSAFEPSEYVAIERHGRSRGRAVDVRPRALARG</sequence>
<dbReference type="InterPro" id="IPR036188">
    <property type="entry name" value="FAD/NAD-bd_sf"/>
</dbReference>
<keyword evidence="3" id="KW-0560">Oxidoreductase</keyword>
<dbReference type="SUPFAM" id="SSF51905">
    <property type="entry name" value="FAD/NAD(P)-binding domain"/>
    <property type="match status" value="2"/>
</dbReference>
<dbReference type="PRINTS" id="PR00419">
    <property type="entry name" value="ADXRDTASE"/>
</dbReference>
<dbReference type="EMBL" id="CP071091">
    <property type="protein sequence ID" value="QSQ12853.1"/>
    <property type="molecule type" value="Genomic_DNA"/>
</dbReference>
<dbReference type="Pfam" id="PF00743">
    <property type="entry name" value="FMO-like"/>
    <property type="match status" value="1"/>
</dbReference>
<keyword evidence="1" id="KW-0285">Flavoprotein</keyword>
<evidence type="ECO:0000256" key="3">
    <source>
        <dbReference type="ARBA" id="ARBA00023002"/>
    </source>
</evidence>
<keyword evidence="5" id="KW-1185">Reference proteome</keyword>
<dbReference type="PANTHER" id="PTHR42877:SF4">
    <property type="entry name" value="FAD_NAD(P)-BINDING DOMAIN-CONTAINING PROTEIN-RELATED"/>
    <property type="match status" value="1"/>
</dbReference>
<proteinExistence type="predicted"/>
<protein>
    <submittedName>
        <fullName evidence="4">NAD(P)/FAD-dependent oxidoreductase</fullName>
    </submittedName>
</protein>
<organism evidence="4 5">
    <name type="scientific">Myxococcus landrumensis</name>
    <dbReference type="NCBI Taxonomy" id="2813577"/>
    <lineage>
        <taxon>Bacteria</taxon>
        <taxon>Pseudomonadati</taxon>
        <taxon>Myxococcota</taxon>
        <taxon>Myxococcia</taxon>
        <taxon>Myxococcales</taxon>
        <taxon>Cystobacterineae</taxon>
        <taxon>Myxococcaceae</taxon>
        <taxon>Myxococcus</taxon>
    </lineage>
</organism>